<organism evidence="3 4">
    <name type="scientific">Mycolicibacterium sediminis</name>
    <dbReference type="NCBI Taxonomy" id="1286180"/>
    <lineage>
        <taxon>Bacteria</taxon>
        <taxon>Bacillati</taxon>
        <taxon>Actinomycetota</taxon>
        <taxon>Actinomycetes</taxon>
        <taxon>Mycobacteriales</taxon>
        <taxon>Mycobacteriaceae</taxon>
        <taxon>Mycolicibacterium</taxon>
    </lineage>
</organism>
<gene>
    <name evidence="3" type="ORF">MSEDJ_39080</name>
</gene>
<accession>A0A7I7QU61</accession>
<name>A0A7I7QU61_9MYCO</name>
<feature type="transmembrane region" description="Helical" evidence="2">
    <location>
        <begin position="125"/>
        <end position="145"/>
    </location>
</feature>
<evidence type="ECO:0000256" key="1">
    <source>
        <dbReference type="SAM" id="MobiDB-lite"/>
    </source>
</evidence>
<feature type="compositionally biased region" description="Basic and acidic residues" evidence="1">
    <location>
        <begin position="176"/>
        <end position="199"/>
    </location>
</feature>
<protein>
    <submittedName>
        <fullName evidence="3">Membrane protein</fullName>
    </submittedName>
</protein>
<dbReference type="Pfam" id="PF09534">
    <property type="entry name" value="Trp_oprn_chp"/>
    <property type="match status" value="1"/>
</dbReference>
<dbReference type="RefSeq" id="WP_163798873.1">
    <property type="nucleotide sequence ID" value="NZ_AP022588.1"/>
</dbReference>
<dbReference type="InterPro" id="IPR019051">
    <property type="entry name" value="Trp_biosyn_TM_oprn/chp"/>
</dbReference>
<keyword evidence="4" id="KW-1185">Reference proteome</keyword>
<keyword evidence="2" id="KW-0472">Membrane</keyword>
<feature type="transmembrane region" description="Helical" evidence="2">
    <location>
        <begin position="49"/>
        <end position="67"/>
    </location>
</feature>
<proteinExistence type="predicted"/>
<keyword evidence="2" id="KW-1133">Transmembrane helix</keyword>
<feature type="transmembrane region" description="Helical" evidence="2">
    <location>
        <begin position="74"/>
        <end position="96"/>
    </location>
</feature>
<dbReference type="EMBL" id="AP022588">
    <property type="protein sequence ID" value="BBY29812.1"/>
    <property type="molecule type" value="Genomic_DNA"/>
</dbReference>
<dbReference type="NCBIfam" id="TIGR02234">
    <property type="entry name" value="trp_oprn_chp"/>
    <property type="match status" value="1"/>
</dbReference>
<dbReference type="InterPro" id="IPR011746">
    <property type="entry name" value="Trp_synth-assoc_CHP"/>
</dbReference>
<dbReference type="Proteomes" id="UP000467193">
    <property type="component" value="Chromosome"/>
</dbReference>
<dbReference type="KEGG" id="msei:MSEDJ_39080"/>
<evidence type="ECO:0000256" key="2">
    <source>
        <dbReference type="SAM" id="Phobius"/>
    </source>
</evidence>
<sequence>MTRIGQLLLLLAAVGLWVASRMTWAVLESADGLGPPKTTTLTGSTWSAALVPVAALLGAAALAPLAVRGWALRILAVLLAVVSAGLAYLAISLWVMPDVAEYAATVADVPVIALTASDRQYPGSVLVLVAAVFTLVGAVLLLRAATRPAATSKYAAPATRREDAVRDAEGTGGDGMSERMIWDALDEGRDPTAERTEGR</sequence>
<feature type="region of interest" description="Disordered" evidence="1">
    <location>
        <begin position="161"/>
        <end position="199"/>
    </location>
</feature>
<reference evidence="3 4" key="1">
    <citation type="journal article" date="2019" name="Emerg. Microbes Infect.">
        <title>Comprehensive subspecies identification of 175 nontuberculous mycobacteria species based on 7547 genomic profiles.</title>
        <authorList>
            <person name="Matsumoto Y."/>
            <person name="Kinjo T."/>
            <person name="Motooka D."/>
            <person name="Nabeya D."/>
            <person name="Jung N."/>
            <person name="Uechi K."/>
            <person name="Horii T."/>
            <person name="Iida T."/>
            <person name="Fujita J."/>
            <person name="Nakamura S."/>
        </authorList>
    </citation>
    <scope>NUCLEOTIDE SEQUENCE [LARGE SCALE GENOMIC DNA]</scope>
    <source>
        <strain evidence="3 4">JCM 17899</strain>
    </source>
</reference>
<keyword evidence="2" id="KW-0812">Transmembrane</keyword>
<dbReference type="AlphaFoldDB" id="A0A7I7QU61"/>
<evidence type="ECO:0000313" key="4">
    <source>
        <dbReference type="Proteomes" id="UP000467193"/>
    </source>
</evidence>
<evidence type="ECO:0000313" key="3">
    <source>
        <dbReference type="EMBL" id="BBY29812.1"/>
    </source>
</evidence>